<evidence type="ECO:0000313" key="4">
    <source>
        <dbReference type="Proteomes" id="UP000782610"/>
    </source>
</evidence>
<comment type="caution">
    <text evidence="3">The sequence shown here is derived from an EMBL/GenBank/DDBJ whole genome shotgun (WGS) entry which is preliminary data.</text>
</comment>
<dbReference type="Proteomes" id="UP000782610">
    <property type="component" value="Unassembled WGS sequence"/>
</dbReference>
<keyword evidence="1" id="KW-0472">Membrane</keyword>
<accession>A0A933L297</accession>
<name>A0A933L297_9HYPH</name>
<feature type="transmembrane region" description="Helical" evidence="1">
    <location>
        <begin position="30"/>
        <end position="50"/>
    </location>
</feature>
<evidence type="ECO:0000259" key="2">
    <source>
        <dbReference type="Pfam" id="PF07811"/>
    </source>
</evidence>
<evidence type="ECO:0000256" key="1">
    <source>
        <dbReference type="SAM" id="Phobius"/>
    </source>
</evidence>
<keyword evidence="1" id="KW-0812">Transmembrane</keyword>
<dbReference type="InterPro" id="IPR012495">
    <property type="entry name" value="TadE-like_dom"/>
</dbReference>
<reference evidence="3" key="1">
    <citation type="submission" date="2020-07" db="EMBL/GenBank/DDBJ databases">
        <title>Huge and variable diversity of episymbiotic CPR bacteria and DPANN archaea in groundwater ecosystems.</title>
        <authorList>
            <person name="He C.Y."/>
            <person name="Keren R."/>
            <person name="Whittaker M."/>
            <person name="Farag I.F."/>
            <person name="Doudna J."/>
            <person name="Cate J.H.D."/>
            <person name="Banfield J.F."/>
        </authorList>
    </citation>
    <scope>NUCLEOTIDE SEQUENCE</scope>
    <source>
        <strain evidence="3">NC_groundwater_1586_Pr3_B-0.1um_66_15</strain>
    </source>
</reference>
<organism evidence="3 4">
    <name type="scientific">Devosia nanyangense</name>
    <dbReference type="NCBI Taxonomy" id="1228055"/>
    <lineage>
        <taxon>Bacteria</taxon>
        <taxon>Pseudomonadati</taxon>
        <taxon>Pseudomonadota</taxon>
        <taxon>Alphaproteobacteria</taxon>
        <taxon>Hyphomicrobiales</taxon>
        <taxon>Devosiaceae</taxon>
        <taxon>Devosia</taxon>
    </lineage>
</organism>
<dbReference type="Pfam" id="PF07811">
    <property type="entry name" value="TadE"/>
    <property type="match status" value="1"/>
</dbReference>
<feature type="domain" description="TadE-like" evidence="2">
    <location>
        <begin position="18"/>
        <end position="59"/>
    </location>
</feature>
<keyword evidence="1" id="KW-1133">Transmembrane helix</keyword>
<dbReference type="EMBL" id="JACRAF010000029">
    <property type="protein sequence ID" value="MBI4922246.1"/>
    <property type="molecule type" value="Genomic_DNA"/>
</dbReference>
<dbReference type="AlphaFoldDB" id="A0A933L297"/>
<sequence>MPRRRLSLASFALEQGAASAVEFALLAPVFLLMLFGMIAYAIYFGAAFSVQQIAADAARTSIAGLSHNERDSLVSSYIANNAGAYVLIDATRVTYAIGDKPDDVNQYQVTVSYDAASLPIWNLYVPLPLPSKTIAYTSVIRKGGR</sequence>
<protein>
    <submittedName>
        <fullName evidence="3">Pilus assembly protein</fullName>
    </submittedName>
</protein>
<proteinExistence type="predicted"/>
<evidence type="ECO:0000313" key="3">
    <source>
        <dbReference type="EMBL" id="MBI4922246.1"/>
    </source>
</evidence>
<gene>
    <name evidence="3" type="ORF">HY834_10885</name>
</gene>